<evidence type="ECO:0000313" key="2">
    <source>
        <dbReference type="EMBL" id="KEZ39704.1"/>
    </source>
</evidence>
<feature type="compositionally biased region" description="Basic and acidic residues" evidence="1">
    <location>
        <begin position="21"/>
        <end position="56"/>
    </location>
</feature>
<dbReference type="Proteomes" id="UP000028545">
    <property type="component" value="Unassembled WGS sequence"/>
</dbReference>
<proteinExistence type="predicted"/>
<feature type="compositionally biased region" description="Acidic residues" evidence="1">
    <location>
        <begin position="72"/>
        <end position="82"/>
    </location>
</feature>
<dbReference type="GeneID" id="27728729"/>
<reference evidence="2 3" key="1">
    <citation type="journal article" date="2014" name="Genome Announc.">
        <title>Draft genome sequence of the pathogenic fungus Scedosporium apiospermum.</title>
        <authorList>
            <person name="Vandeputte P."/>
            <person name="Ghamrawi S."/>
            <person name="Rechenmann M."/>
            <person name="Iltis A."/>
            <person name="Giraud S."/>
            <person name="Fleury M."/>
            <person name="Thornton C."/>
            <person name="Delhaes L."/>
            <person name="Meyer W."/>
            <person name="Papon N."/>
            <person name="Bouchara J.P."/>
        </authorList>
    </citation>
    <scope>NUCLEOTIDE SEQUENCE [LARGE SCALE GENOMIC DNA]</scope>
    <source>
        <strain evidence="2 3">IHEM 14462</strain>
    </source>
</reference>
<keyword evidence="3" id="KW-1185">Reference proteome</keyword>
<gene>
    <name evidence="2" type="ORF">SAPIO_CDS9657</name>
</gene>
<dbReference type="EMBL" id="JOWA01000143">
    <property type="protein sequence ID" value="KEZ39704.1"/>
    <property type="molecule type" value="Genomic_DNA"/>
</dbReference>
<evidence type="ECO:0000313" key="3">
    <source>
        <dbReference type="Proteomes" id="UP000028545"/>
    </source>
</evidence>
<organism evidence="2 3">
    <name type="scientific">Pseudallescheria apiosperma</name>
    <name type="common">Scedosporium apiospermum</name>
    <dbReference type="NCBI Taxonomy" id="563466"/>
    <lineage>
        <taxon>Eukaryota</taxon>
        <taxon>Fungi</taxon>
        <taxon>Dikarya</taxon>
        <taxon>Ascomycota</taxon>
        <taxon>Pezizomycotina</taxon>
        <taxon>Sordariomycetes</taxon>
        <taxon>Hypocreomycetidae</taxon>
        <taxon>Microascales</taxon>
        <taxon>Microascaceae</taxon>
        <taxon>Scedosporium</taxon>
    </lineage>
</organism>
<dbReference type="RefSeq" id="XP_016639503.1">
    <property type="nucleotide sequence ID" value="XM_016790993.1"/>
</dbReference>
<sequence length="306" mass="34333">MVKNFPRGHRFRTLSFNGRLPHHDSSSSDTKSREDENEEYKDSGESDETSDRRLDFDSSVVSSSAESRETGEQETPDIEDSSESIAASPGSSPHANDHHRSASESASLSGSIDSEGEYSSERKGRSVSSGAGAADYPRDSLKEDGETWSFIAEVLGTGKRRAQRRFKKLMRKLKSAATQCRKTNYHSKRSQDEESDVGRQLYVENQIKENLHPPYLGSHYTKRDCEVLASMDSKMKRGKWLEMQANFFNATGQMLPLSVFRDRCEAAEAEQYAVVRDGKISTWMAGLDQHKQLDPFEPSDRGTILS</sequence>
<dbReference type="HOGENOM" id="CLU_909610_0_0_1"/>
<feature type="compositionally biased region" description="Low complexity" evidence="1">
    <location>
        <begin position="83"/>
        <end position="93"/>
    </location>
</feature>
<feature type="region of interest" description="Disordered" evidence="1">
    <location>
        <begin position="1"/>
        <end position="140"/>
    </location>
</feature>
<accession>A0A084FX92</accession>
<evidence type="ECO:0000256" key="1">
    <source>
        <dbReference type="SAM" id="MobiDB-lite"/>
    </source>
</evidence>
<dbReference type="KEGG" id="sapo:SAPIO_CDS9657"/>
<dbReference type="VEuPathDB" id="FungiDB:SAPIO_CDS9657"/>
<dbReference type="OrthoDB" id="5154006at2759"/>
<name>A0A084FX92_PSEDA</name>
<protein>
    <submittedName>
        <fullName evidence="2">Uncharacterized protein</fullName>
    </submittedName>
</protein>
<feature type="compositionally biased region" description="Basic residues" evidence="1">
    <location>
        <begin position="1"/>
        <end position="12"/>
    </location>
</feature>
<feature type="compositionally biased region" description="Low complexity" evidence="1">
    <location>
        <begin position="103"/>
        <end position="113"/>
    </location>
</feature>
<dbReference type="AlphaFoldDB" id="A0A084FX92"/>
<comment type="caution">
    <text evidence="2">The sequence shown here is derived from an EMBL/GenBank/DDBJ whole genome shotgun (WGS) entry which is preliminary data.</text>
</comment>